<reference evidence="1 2" key="1">
    <citation type="submission" date="2022-01" db="EMBL/GenBank/DDBJ databases">
        <authorList>
            <person name="Xiong W."/>
            <person name="Schranz E."/>
        </authorList>
    </citation>
    <scope>NUCLEOTIDE SEQUENCE [LARGE SCALE GENOMIC DNA]</scope>
</reference>
<evidence type="ECO:0000313" key="2">
    <source>
        <dbReference type="Proteomes" id="UP001157418"/>
    </source>
</evidence>
<dbReference type="EMBL" id="CAKMRJ010002223">
    <property type="protein sequence ID" value="CAH1426397.1"/>
    <property type="molecule type" value="Genomic_DNA"/>
</dbReference>
<gene>
    <name evidence="1" type="ORF">LVIROSA_LOCUS13480</name>
</gene>
<comment type="caution">
    <text evidence="1">The sequence shown here is derived from an EMBL/GenBank/DDBJ whole genome shotgun (WGS) entry which is preliminary data.</text>
</comment>
<sequence>MLEITTTTGDHIHQVEPPLLPTMSNPKYEKNMFVLIRSDGGGNIDRWLVAAKTHIIQLNRSFSTISKFITFFTLQIHAHSPPEIQI</sequence>
<name>A0AAU9MIT9_9ASTR</name>
<proteinExistence type="predicted"/>
<dbReference type="AlphaFoldDB" id="A0AAU9MIT9"/>
<accession>A0AAU9MIT9</accession>
<organism evidence="1 2">
    <name type="scientific">Lactuca virosa</name>
    <dbReference type="NCBI Taxonomy" id="75947"/>
    <lineage>
        <taxon>Eukaryota</taxon>
        <taxon>Viridiplantae</taxon>
        <taxon>Streptophyta</taxon>
        <taxon>Embryophyta</taxon>
        <taxon>Tracheophyta</taxon>
        <taxon>Spermatophyta</taxon>
        <taxon>Magnoliopsida</taxon>
        <taxon>eudicotyledons</taxon>
        <taxon>Gunneridae</taxon>
        <taxon>Pentapetalae</taxon>
        <taxon>asterids</taxon>
        <taxon>campanulids</taxon>
        <taxon>Asterales</taxon>
        <taxon>Asteraceae</taxon>
        <taxon>Cichorioideae</taxon>
        <taxon>Cichorieae</taxon>
        <taxon>Lactucinae</taxon>
        <taxon>Lactuca</taxon>
    </lineage>
</organism>
<evidence type="ECO:0000313" key="1">
    <source>
        <dbReference type="EMBL" id="CAH1426397.1"/>
    </source>
</evidence>
<protein>
    <submittedName>
        <fullName evidence="1">Uncharacterized protein</fullName>
    </submittedName>
</protein>
<dbReference type="Proteomes" id="UP001157418">
    <property type="component" value="Unassembled WGS sequence"/>
</dbReference>
<keyword evidence="2" id="KW-1185">Reference proteome</keyword>